<sequence>MDSRMVERWTRSIPEQGAPEGWSSIPDLGARPRPDQGRPGSPPAALRLPPLYPADLLLSAKVSGGDRPDCVKASDQCLKEQSCSTKYRTLRQCVAGKETNFSLASGLEAKDECRSAMEALKQKSLYNCRCKRGMKKEKNCLRIYWSMYQSLQGNDLLEDSPYEPVNSRLSDIFRVVPFISDVFQQVEHIPKGNNCLDAAKACNLDDTCKKYRSAYITPCTTSVSNDVCNRRKCHKALRQFFDKVPAKHSYGMLFCSCRDIACTERRRQTIVPVCSYEEREKPNCLNLQDSCKTNYICRSRLADFFTNCQPESRSVSSCLKENYADCLLAYSGLIGTVMTPNYIDSSSLSVAPWCDCSNSGNDLEECMKFLNFFKDNTCLKNAIQAFGNGSDVTVWQPALPVQTTTATTTTAFRIKNKPLGPAGSENEIPTHVLPPCANLQAQKLKSNVSGNTHLCISNGNYEKEGLGASSHITTKSMAAPPSCGLSPLLVLVTRKCTVEVWFRWQDSESTVIKYWWPLFSNIK</sequence>
<dbReference type="InterPro" id="IPR003503">
    <property type="entry name" value="GDNF_rcpt_A1"/>
</dbReference>
<keyword evidence="7" id="KW-0675">Receptor</keyword>
<accession>A0A8I5NVN1</accession>
<keyword evidence="13" id="KW-1185">Reference proteome</keyword>
<comment type="subcellular location">
    <subcellularLocation>
        <location evidence="1">Cell membrane</location>
        <topology evidence="1">Lipid-anchor</topology>
        <topology evidence="1">GPI-anchor</topology>
    </subcellularLocation>
</comment>
<evidence type="ECO:0000256" key="6">
    <source>
        <dbReference type="ARBA" id="ARBA00023136"/>
    </source>
</evidence>
<dbReference type="PRINTS" id="PR01317">
    <property type="entry name" value="GDNFRALPHA1"/>
</dbReference>
<dbReference type="GO" id="GO:0043235">
    <property type="term" value="C:receptor complex"/>
    <property type="evidence" value="ECO:0007669"/>
    <property type="project" value="TreeGrafter"/>
</dbReference>
<organism evidence="12 13">
    <name type="scientific">Papio anubis</name>
    <name type="common">Olive baboon</name>
    <dbReference type="NCBI Taxonomy" id="9555"/>
    <lineage>
        <taxon>Eukaryota</taxon>
        <taxon>Metazoa</taxon>
        <taxon>Chordata</taxon>
        <taxon>Craniata</taxon>
        <taxon>Vertebrata</taxon>
        <taxon>Euteleostomi</taxon>
        <taxon>Mammalia</taxon>
        <taxon>Eutheria</taxon>
        <taxon>Euarchontoglires</taxon>
        <taxon>Primates</taxon>
        <taxon>Haplorrhini</taxon>
        <taxon>Catarrhini</taxon>
        <taxon>Cercopithecidae</taxon>
        <taxon>Cercopithecinae</taxon>
        <taxon>Papio</taxon>
    </lineage>
</organism>
<dbReference type="Pfam" id="PF02351">
    <property type="entry name" value="GDNF"/>
    <property type="match status" value="3"/>
</dbReference>
<keyword evidence="9" id="KW-0449">Lipoprotein</keyword>
<dbReference type="GO" id="GO:0016167">
    <property type="term" value="F:glial cell-derived neurotrophic factor receptor activity"/>
    <property type="evidence" value="ECO:0007669"/>
    <property type="project" value="Ensembl"/>
</dbReference>
<dbReference type="GO" id="GO:0009897">
    <property type="term" value="C:external side of plasma membrane"/>
    <property type="evidence" value="ECO:0007669"/>
    <property type="project" value="TreeGrafter"/>
</dbReference>
<reference evidence="12 13" key="1">
    <citation type="submission" date="2012-03" db="EMBL/GenBank/DDBJ databases">
        <title>Whole Genome Assembly of Papio anubis.</title>
        <authorList>
            <person name="Liu Y.L."/>
            <person name="Abraham K.A."/>
            <person name="Akbar H.A."/>
            <person name="Ali S.A."/>
            <person name="Anosike U.A."/>
            <person name="Aqrawi P.A."/>
            <person name="Arias F.A."/>
            <person name="Attaway T.A."/>
            <person name="Awwad R.A."/>
            <person name="Babu C.B."/>
            <person name="Bandaranaike D.B."/>
            <person name="Battles P.B."/>
            <person name="Bell A.B."/>
            <person name="Beltran B.B."/>
            <person name="Berhane-Mersha D.B."/>
            <person name="Bess C.B."/>
            <person name="Bickham C.B."/>
            <person name="Bolden T.B."/>
            <person name="Carter K.C."/>
            <person name="Chau D.C."/>
            <person name="Chavez A.C."/>
            <person name="Clerc-Blankenburg K.C."/>
            <person name="Coyle M.C."/>
            <person name="Dao M.D."/>
            <person name="Davila M.L.D."/>
            <person name="Davy-Carroll L.D."/>
            <person name="Denson S.D."/>
            <person name="Dinh H.D."/>
            <person name="Fernandez S.F."/>
            <person name="Fernando P.F."/>
            <person name="Forbes L.F."/>
            <person name="Francis C.F."/>
            <person name="Francisco L.F."/>
            <person name="Fu Q.F."/>
            <person name="Garcia-Iii R.G."/>
            <person name="Garrett T.G."/>
            <person name="Gross S.G."/>
            <person name="Gubbala S.G."/>
            <person name="Hirani K.H."/>
            <person name="Hogues M.H."/>
            <person name="Hollins B.H."/>
            <person name="Jackson L.J."/>
            <person name="Javaid M.J."/>
            <person name="Jhangiani S.J."/>
            <person name="Johnson A.J."/>
            <person name="Johnson B.J."/>
            <person name="Jones J.J."/>
            <person name="Joshi V.J."/>
            <person name="Kalu J.K."/>
            <person name="Khan N.K."/>
            <person name="Korchina V.K."/>
            <person name="Kovar C.K."/>
            <person name="Lago L.L."/>
            <person name="Lara F.L."/>
            <person name="Le T.-K.L."/>
            <person name="Lee S.L."/>
            <person name="Legall-Iii F.L."/>
            <person name="Lemon S.L."/>
            <person name="Liu J.L."/>
            <person name="Liu Y.-S.L."/>
            <person name="Liyanage D.L."/>
            <person name="Lopez J.L."/>
            <person name="Lorensuhewa L.L."/>
            <person name="Mata R.M."/>
            <person name="Mathew T.M."/>
            <person name="Mercado C.M."/>
            <person name="Mercado I.M."/>
            <person name="Morales K.M."/>
            <person name="Morgan M.M."/>
            <person name="Munidasa M.M."/>
            <person name="Ngo D.N."/>
            <person name="Nguyen L.N."/>
            <person name="Nguyen T.N."/>
            <person name="Nguyen N.N."/>
            <person name="Obregon M.O."/>
            <person name="Okwuonu G.O."/>
            <person name="Ongeri F.O."/>
            <person name="Onwere C.O."/>
            <person name="Osifeso I.O."/>
            <person name="Parra A.P."/>
            <person name="Patil S.P."/>
            <person name="Perez A.P."/>
            <person name="Perez Y.P."/>
            <person name="Pham C.P."/>
            <person name="Pu L.-L.P."/>
            <person name="Puazo M.P."/>
            <person name="Quiroz J.Q."/>
            <person name="Rouhana J.R."/>
            <person name="Ruiz M.R."/>
            <person name="Ruiz S.-J.R."/>
            <person name="Saada N.S."/>
            <person name="Santibanez J.S."/>
            <person name="Scheel M.S."/>
            <person name="Schneider B.S."/>
            <person name="Simmons D.S."/>
            <person name="Sisson I.S."/>
            <person name="Tang L.-Y.T."/>
            <person name="Thornton R.T."/>
            <person name="Tisius J.T."/>
            <person name="Toledanes G.T."/>
            <person name="Trejos Z.T."/>
            <person name="Usmani K.U."/>
            <person name="Varghese R.V."/>
            <person name="Vattathil S.V."/>
            <person name="Vee V.V."/>
            <person name="Walker D.W."/>
            <person name="Weissenberger G.W."/>
            <person name="White C.W."/>
            <person name="Williams A.W."/>
            <person name="Woodworth J.W."/>
            <person name="Wright R.W."/>
            <person name="Zhu Y.Z."/>
            <person name="Han Y.H."/>
            <person name="Newsham I.N."/>
            <person name="Nazareth L.N."/>
            <person name="Worley K.W."/>
            <person name="Muzny D.M."/>
            <person name="Rogers J.R."/>
            <person name="Gibbs R.G."/>
        </authorList>
    </citation>
    <scope>NUCLEOTIDE SEQUENCE [LARGE SCALE GENOMIC DNA]</scope>
</reference>
<dbReference type="PANTHER" id="PTHR10269:SF3">
    <property type="entry name" value="GDNF FAMILY RECEPTOR ALPHA-1"/>
    <property type="match status" value="1"/>
</dbReference>
<reference evidence="12" key="2">
    <citation type="submission" date="2025-08" db="UniProtKB">
        <authorList>
            <consortium name="Ensembl"/>
        </authorList>
    </citation>
    <scope>IDENTIFICATION</scope>
</reference>
<dbReference type="InterPro" id="IPR037193">
    <property type="entry name" value="GDNF_alpha"/>
</dbReference>
<keyword evidence="5" id="KW-0732">Signal</keyword>
<dbReference type="Proteomes" id="UP000028761">
    <property type="component" value="Chromosome 11"/>
</dbReference>
<evidence type="ECO:0000256" key="5">
    <source>
        <dbReference type="ARBA" id="ARBA00022729"/>
    </source>
</evidence>
<feature type="domain" description="GDNF/GAS1" evidence="11">
    <location>
        <begin position="70"/>
        <end position="152"/>
    </location>
</feature>
<keyword evidence="3" id="KW-1003">Cell membrane</keyword>
<dbReference type="InterPro" id="IPR016017">
    <property type="entry name" value="GDNF/GAS1"/>
</dbReference>
<evidence type="ECO:0000256" key="10">
    <source>
        <dbReference type="SAM" id="MobiDB-lite"/>
    </source>
</evidence>
<feature type="region of interest" description="Disordered" evidence="10">
    <location>
        <begin position="1"/>
        <end position="47"/>
    </location>
</feature>
<dbReference type="PANTHER" id="PTHR10269">
    <property type="entry name" value="GDNF RECEPTOR ALPHA"/>
    <property type="match status" value="1"/>
</dbReference>
<dbReference type="PRINTS" id="PR01316">
    <property type="entry name" value="GDNFRECEPTOR"/>
</dbReference>
<dbReference type="GeneTree" id="ENSGT00940000155560"/>
<evidence type="ECO:0000256" key="7">
    <source>
        <dbReference type="ARBA" id="ARBA00023170"/>
    </source>
</evidence>
<keyword evidence="6" id="KW-0472">Membrane</keyword>
<feature type="domain" description="GDNF/GAS1" evidence="11">
    <location>
        <begin position="195"/>
        <end position="274"/>
    </location>
</feature>
<evidence type="ECO:0000256" key="1">
    <source>
        <dbReference type="ARBA" id="ARBA00004609"/>
    </source>
</evidence>
<dbReference type="SMART" id="SM00907">
    <property type="entry name" value="GDNF"/>
    <property type="match status" value="3"/>
</dbReference>
<evidence type="ECO:0000256" key="8">
    <source>
        <dbReference type="ARBA" id="ARBA00023180"/>
    </source>
</evidence>
<dbReference type="FunFam" id="1.10.220.110:FF:000001">
    <property type="entry name" value="GDNF family receptor alpha"/>
    <property type="match status" value="1"/>
</dbReference>
<keyword evidence="8" id="KW-0325">Glycoprotein</keyword>
<dbReference type="Ensembl" id="ENSPANT00000076429.1">
    <property type="protein sequence ID" value="ENSPANP00000060184.1"/>
    <property type="gene ID" value="ENSPANG00000020715.3"/>
</dbReference>
<gene>
    <name evidence="12" type="primary">GFRA1</name>
</gene>
<evidence type="ECO:0000259" key="11">
    <source>
        <dbReference type="SMART" id="SM00907"/>
    </source>
</evidence>
<feature type="compositionally biased region" description="Basic and acidic residues" evidence="10">
    <location>
        <begin position="1"/>
        <end position="10"/>
    </location>
</feature>
<comment type="similarity">
    <text evidence="2">Belongs to the GDNFR family.</text>
</comment>
<evidence type="ECO:0000256" key="4">
    <source>
        <dbReference type="ARBA" id="ARBA00022622"/>
    </source>
</evidence>
<evidence type="ECO:0000313" key="12">
    <source>
        <dbReference type="Ensembl" id="ENSPANP00000060184.1"/>
    </source>
</evidence>
<evidence type="ECO:0000256" key="9">
    <source>
        <dbReference type="ARBA" id="ARBA00023288"/>
    </source>
</evidence>
<proteinExistence type="inferred from homology"/>
<reference evidence="12" key="3">
    <citation type="submission" date="2025-09" db="UniProtKB">
        <authorList>
            <consortium name="Ensembl"/>
        </authorList>
    </citation>
    <scope>IDENTIFICATION</scope>
</reference>
<evidence type="ECO:0000256" key="2">
    <source>
        <dbReference type="ARBA" id="ARBA00005961"/>
    </source>
</evidence>
<feature type="domain" description="GDNF/GAS1" evidence="11">
    <location>
        <begin position="284"/>
        <end position="378"/>
    </location>
</feature>
<evidence type="ECO:0000256" key="3">
    <source>
        <dbReference type="ARBA" id="ARBA00022475"/>
    </source>
</evidence>
<protein>
    <submittedName>
        <fullName evidence="12">GDNF family receptor alpha 1</fullName>
    </submittedName>
</protein>
<name>A0A8I5NVN1_PAPAN</name>
<dbReference type="SUPFAM" id="SSF110035">
    <property type="entry name" value="GDNF receptor-like"/>
    <property type="match status" value="1"/>
</dbReference>
<dbReference type="OMA" id="CKKFLNF"/>
<dbReference type="AlphaFoldDB" id="A0A8I5NVN1"/>
<dbReference type="InterPro" id="IPR003438">
    <property type="entry name" value="GDNF_rcpt"/>
</dbReference>
<dbReference type="GO" id="GO:0007399">
    <property type="term" value="P:nervous system development"/>
    <property type="evidence" value="ECO:0007669"/>
    <property type="project" value="Ensembl"/>
</dbReference>
<keyword evidence="4" id="KW-0336">GPI-anchor</keyword>
<dbReference type="Gene3D" id="1.10.220.110">
    <property type="entry name" value="GDNF binding domain"/>
    <property type="match status" value="1"/>
</dbReference>
<evidence type="ECO:0000313" key="13">
    <source>
        <dbReference type="Proteomes" id="UP000028761"/>
    </source>
</evidence>